<keyword evidence="1" id="KW-0175">Coiled coil</keyword>
<comment type="caution">
    <text evidence="6">The sequence shown here is derived from an EMBL/GenBank/DDBJ whole genome shotgun (WGS) entry which is preliminary data.</text>
</comment>
<evidence type="ECO:0000256" key="4">
    <source>
        <dbReference type="SAM" id="MobiDB-lite"/>
    </source>
</evidence>
<dbReference type="EMBL" id="JBGBPQ010000001">
    <property type="protein sequence ID" value="KAL1529940.1"/>
    <property type="molecule type" value="Genomic_DNA"/>
</dbReference>
<feature type="domain" description="Kinesin motor" evidence="5">
    <location>
        <begin position="6"/>
        <end position="362"/>
    </location>
</feature>
<dbReference type="GO" id="GO:0003777">
    <property type="term" value="F:microtubule motor activity"/>
    <property type="evidence" value="ECO:0007669"/>
    <property type="project" value="InterPro"/>
</dbReference>
<evidence type="ECO:0000256" key="1">
    <source>
        <dbReference type="ARBA" id="ARBA00023054"/>
    </source>
</evidence>
<dbReference type="GO" id="GO:0007018">
    <property type="term" value="P:microtubule-based movement"/>
    <property type="evidence" value="ECO:0007669"/>
    <property type="project" value="InterPro"/>
</dbReference>
<accession>A0AB34K750</accession>
<dbReference type="SUPFAM" id="SSF52540">
    <property type="entry name" value="P-loop containing nucleoside triphosphate hydrolases"/>
    <property type="match status" value="1"/>
</dbReference>
<keyword evidence="7" id="KW-1185">Reference proteome</keyword>
<dbReference type="GO" id="GO:0008017">
    <property type="term" value="F:microtubule binding"/>
    <property type="evidence" value="ECO:0007669"/>
    <property type="project" value="InterPro"/>
</dbReference>
<dbReference type="Proteomes" id="UP001515480">
    <property type="component" value="Unassembled WGS sequence"/>
</dbReference>
<gene>
    <name evidence="6" type="ORF">AB1Y20_000868</name>
</gene>
<keyword evidence="3" id="KW-0067">ATP-binding</keyword>
<reference evidence="6 7" key="1">
    <citation type="journal article" date="2024" name="Science">
        <title>Giant polyketide synthase enzymes in the biosynthesis of giant marine polyether toxins.</title>
        <authorList>
            <person name="Fallon T.R."/>
            <person name="Shende V.V."/>
            <person name="Wierzbicki I.H."/>
            <person name="Pendleton A.L."/>
            <person name="Watervoot N.F."/>
            <person name="Auber R.P."/>
            <person name="Gonzalez D.J."/>
            <person name="Wisecaver J.H."/>
            <person name="Moore B.S."/>
        </authorList>
    </citation>
    <scope>NUCLEOTIDE SEQUENCE [LARGE SCALE GENOMIC DNA]</scope>
    <source>
        <strain evidence="6 7">12B1</strain>
    </source>
</reference>
<dbReference type="PROSITE" id="PS50067">
    <property type="entry name" value="KINESIN_MOTOR_2"/>
    <property type="match status" value="1"/>
</dbReference>
<dbReference type="Pfam" id="PF00225">
    <property type="entry name" value="Kinesin"/>
    <property type="match status" value="1"/>
</dbReference>
<dbReference type="AlphaFoldDB" id="A0AB34K750"/>
<feature type="region of interest" description="Disordered" evidence="4">
    <location>
        <begin position="444"/>
        <end position="499"/>
    </location>
</feature>
<dbReference type="PANTHER" id="PTHR47968">
    <property type="entry name" value="CENTROMERE PROTEIN E"/>
    <property type="match status" value="1"/>
</dbReference>
<keyword evidence="2 3" id="KW-0505">Motor protein</keyword>
<organism evidence="6 7">
    <name type="scientific">Prymnesium parvum</name>
    <name type="common">Toxic golden alga</name>
    <dbReference type="NCBI Taxonomy" id="97485"/>
    <lineage>
        <taxon>Eukaryota</taxon>
        <taxon>Haptista</taxon>
        <taxon>Haptophyta</taxon>
        <taxon>Prymnesiophyceae</taxon>
        <taxon>Prymnesiales</taxon>
        <taxon>Prymnesiaceae</taxon>
        <taxon>Prymnesium</taxon>
    </lineage>
</organism>
<dbReference type="PANTHER" id="PTHR47968:SF75">
    <property type="entry name" value="CENTROMERE-ASSOCIATED PROTEIN E"/>
    <property type="match status" value="1"/>
</dbReference>
<sequence>MDTRVALRSCVRVRPLSSEEEADGERSAWAVRGSSLRLLPKELQADGRAGWLADSEYSFDAAFGPEMGTHAVYAAAAGDVASTILSGTSCTLIAFGQTASGKTYTMLGSTAAHSASRNSANTSTPGLVVLAFRDIATRSEESSRLAGSVLGKSQHYRVKASCVEIYNEQCNDLLAINQRNLKLYEAPGGAQVVQNLTEVNIATETELLECMQVAQAQRRVGSTQNNDRSSRSHLIFSISVESWTIPSRQSDAYEAPMGKDESLTHTSTLRLADLAGSERVGVSRRQVEVASAQNASDVLQRESSQINKSLLTLSTIVHRLAEGTHAQHLPARAILISTITPSSRHVEESLNTLRFASRARRIRSISEAHSGSGPSQALVDKLSVEVALLRAQLQQHQGSSPLSVSLSSEPIEQDRANSALTSDAPLSSKVVALAHDLSWSNLRKWSKPPLSERGNARVRGPPPRLQERPWATPRPPLKLKGNSQWPPDSVTVTGDPSMG</sequence>
<evidence type="ECO:0000256" key="2">
    <source>
        <dbReference type="ARBA" id="ARBA00023175"/>
    </source>
</evidence>
<dbReference type="InterPro" id="IPR027417">
    <property type="entry name" value="P-loop_NTPase"/>
</dbReference>
<evidence type="ECO:0000259" key="5">
    <source>
        <dbReference type="PROSITE" id="PS50067"/>
    </source>
</evidence>
<dbReference type="Gene3D" id="3.40.850.10">
    <property type="entry name" value="Kinesin motor domain"/>
    <property type="match status" value="1"/>
</dbReference>
<dbReference type="InterPro" id="IPR036961">
    <property type="entry name" value="Kinesin_motor_dom_sf"/>
</dbReference>
<feature type="binding site" evidence="3">
    <location>
        <begin position="96"/>
        <end position="103"/>
    </location>
    <ligand>
        <name>ATP</name>
        <dbReference type="ChEBI" id="CHEBI:30616"/>
    </ligand>
</feature>
<dbReference type="GO" id="GO:0005524">
    <property type="term" value="F:ATP binding"/>
    <property type="evidence" value="ECO:0007669"/>
    <property type="project" value="UniProtKB-UniRule"/>
</dbReference>
<dbReference type="InterPro" id="IPR027640">
    <property type="entry name" value="Kinesin-like_fam"/>
</dbReference>
<dbReference type="InterPro" id="IPR001752">
    <property type="entry name" value="Kinesin_motor_dom"/>
</dbReference>
<proteinExistence type="inferred from homology"/>
<evidence type="ECO:0000313" key="7">
    <source>
        <dbReference type="Proteomes" id="UP001515480"/>
    </source>
</evidence>
<feature type="compositionally biased region" description="Polar residues" evidence="4">
    <location>
        <begin position="481"/>
        <end position="499"/>
    </location>
</feature>
<evidence type="ECO:0000313" key="6">
    <source>
        <dbReference type="EMBL" id="KAL1529940.1"/>
    </source>
</evidence>
<dbReference type="SMART" id="SM00129">
    <property type="entry name" value="KISc"/>
    <property type="match status" value="1"/>
</dbReference>
<dbReference type="PRINTS" id="PR00380">
    <property type="entry name" value="KINESINHEAVY"/>
</dbReference>
<protein>
    <recommendedName>
        <fullName evidence="5">Kinesin motor domain-containing protein</fullName>
    </recommendedName>
</protein>
<keyword evidence="3" id="KW-0547">Nucleotide-binding</keyword>
<evidence type="ECO:0000256" key="3">
    <source>
        <dbReference type="PROSITE-ProRule" id="PRU00283"/>
    </source>
</evidence>
<name>A0AB34K750_PRYPA</name>
<comment type="similarity">
    <text evidence="3">Belongs to the TRAFAC class myosin-kinesin ATPase superfamily. Kinesin family.</text>
</comment>